<evidence type="ECO:0000256" key="2">
    <source>
        <dbReference type="ARBA" id="ARBA00022559"/>
    </source>
</evidence>
<dbReference type="InterPro" id="IPR029760">
    <property type="entry name" value="GPX_CS"/>
</dbReference>
<dbReference type="SUPFAM" id="SSF52833">
    <property type="entry name" value="Thioredoxin-like"/>
    <property type="match status" value="1"/>
</dbReference>
<organism evidence="7 8">
    <name type="scientific">Paenibacillus uliginis N3/975</name>
    <dbReference type="NCBI Taxonomy" id="1313296"/>
    <lineage>
        <taxon>Bacteria</taxon>
        <taxon>Bacillati</taxon>
        <taxon>Bacillota</taxon>
        <taxon>Bacilli</taxon>
        <taxon>Bacillales</taxon>
        <taxon>Paenibacillaceae</taxon>
        <taxon>Paenibacillus</taxon>
    </lineage>
</organism>
<dbReference type="CDD" id="cd00340">
    <property type="entry name" value="GSH_Peroxidase"/>
    <property type="match status" value="1"/>
</dbReference>
<dbReference type="Pfam" id="PF00255">
    <property type="entry name" value="GSHPx"/>
    <property type="match status" value="1"/>
</dbReference>
<dbReference type="PIRSF" id="PIRSF000303">
    <property type="entry name" value="Glutathion_perox"/>
    <property type="match status" value="1"/>
</dbReference>
<dbReference type="GO" id="GO:0034599">
    <property type="term" value="P:cellular response to oxidative stress"/>
    <property type="evidence" value="ECO:0007669"/>
    <property type="project" value="TreeGrafter"/>
</dbReference>
<evidence type="ECO:0000313" key="8">
    <source>
        <dbReference type="Proteomes" id="UP000192940"/>
    </source>
</evidence>
<feature type="domain" description="Thioredoxin" evidence="6">
    <location>
        <begin position="1"/>
        <end position="159"/>
    </location>
</feature>
<keyword evidence="8" id="KW-1185">Reference proteome</keyword>
<feature type="active site" evidence="4">
    <location>
        <position position="35"/>
    </location>
</feature>
<dbReference type="InterPro" id="IPR036249">
    <property type="entry name" value="Thioredoxin-like_sf"/>
</dbReference>
<dbReference type="InterPro" id="IPR000889">
    <property type="entry name" value="Glutathione_peroxidase"/>
</dbReference>
<dbReference type="PANTHER" id="PTHR11592">
    <property type="entry name" value="GLUTATHIONE PEROXIDASE"/>
    <property type="match status" value="1"/>
</dbReference>
<dbReference type="PROSITE" id="PS00460">
    <property type="entry name" value="GLUTATHIONE_PEROXID_1"/>
    <property type="match status" value="1"/>
</dbReference>
<proteinExistence type="inferred from homology"/>
<reference evidence="7 8" key="1">
    <citation type="submission" date="2017-04" db="EMBL/GenBank/DDBJ databases">
        <authorList>
            <person name="Afonso C.L."/>
            <person name="Miller P.J."/>
            <person name="Scott M.A."/>
            <person name="Spackman E."/>
            <person name="Goraichik I."/>
            <person name="Dimitrov K.M."/>
            <person name="Suarez D.L."/>
            <person name="Swayne D.E."/>
        </authorList>
    </citation>
    <scope>NUCLEOTIDE SEQUENCE [LARGE SCALE GENOMIC DNA]</scope>
    <source>
        <strain evidence="7 8">N3/975</strain>
    </source>
</reference>
<gene>
    <name evidence="7" type="ORF">SAMN05661091_0243</name>
</gene>
<dbReference type="Gene3D" id="3.40.30.10">
    <property type="entry name" value="Glutaredoxin"/>
    <property type="match status" value="1"/>
</dbReference>
<evidence type="ECO:0000259" key="6">
    <source>
        <dbReference type="PROSITE" id="PS51352"/>
    </source>
</evidence>
<evidence type="ECO:0000256" key="5">
    <source>
        <dbReference type="RuleBase" id="RU000499"/>
    </source>
</evidence>
<dbReference type="PRINTS" id="PR01011">
    <property type="entry name" value="GLUTPROXDASE"/>
</dbReference>
<dbReference type="STRING" id="1313296.SAMN05661091_0243"/>
<dbReference type="PROSITE" id="PS51352">
    <property type="entry name" value="THIOREDOXIN_2"/>
    <property type="match status" value="1"/>
</dbReference>
<dbReference type="GO" id="GO:0004601">
    <property type="term" value="F:peroxidase activity"/>
    <property type="evidence" value="ECO:0007669"/>
    <property type="project" value="UniProtKB-KW"/>
</dbReference>
<dbReference type="RefSeq" id="WP_208917401.1">
    <property type="nucleotide sequence ID" value="NZ_LT840184.1"/>
</dbReference>
<evidence type="ECO:0000313" key="7">
    <source>
        <dbReference type="EMBL" id="SMF66284.1"/>
    </source>
</evidence>
<dbReference type="EMBL" id="LT840184">
    <property type="protein sequence ID" value="SMF66284.1"/>
    <property type="molecule type" value="Genomic_DNA"/>
</dbReference>
<evidence type="ECO:0000256" key="4">
    <source>
        <dbReference type="PIRSR" id="PIRSR000303-1"/>
    </source>
</evidence>
<keyword evidence="2 5" id="KW-0575">Peroxidase</keyword>
<protein>
    <recommendedName>
        <fullName evidence="5">Glutathione peroxidase</fullName>
    </recommendedName>
</protein>
<keyword evidence="3 5" id="KW-0560">Oxidoreductase</keyword>
<evidence type="ECO:0000256" key="1">
    <source>
        <dbReference type="ARBA" id="ARBA00006926"/>
    </source>
</evidence>
<dbReference type="AlphaFoldDB" id="A0A1X7G9E0"/>
<dbReference type="PROSITE" id="PS00763">
    <property type="entry name" value="GLUTATHIONE_PEROXID_2"/>
    <property type="match status" value="1"/>
</dbReference>
<evidence type="ECO:0000256" key="3">
    <source>
        <dbReference type="ARBA" id="ARBA00023002"/>
    </source>
</evidence>
<name>A0A1X7G9E0_9BACL</name>
<accession>A0A1X7G9E0</accession>
<sequence length="159" mass="17754">MTLYELNASNSAGRDVSLEDYKGKVLLIANTASKCGLTPQYGELQKLYDQYRDQGLEILGFPCNQFGGQEPGTSEEAASFCQLNYGVTFPVFAKVDVNGEQAHPLFRHLKNEQPSDTPDGEIVWNFTKFLVDRNGKVVQRFEPKESPEVMKEAIETLLG</sequence>
<dbReference type="PROSITE" id="PS51355">
    <property type="entry name" value="GLUTATHIONE_PEROXID_3"/>
    <property type="match status" value="1"/>
</dbReference>
<dbReference type="PANTHER" id="PTHR11592:SF78">
    <property type="entry name" value="GLUTATHIONE PEROXIDASE"/>
    <property type="match status" value="1"/>
</dbReference>
<dbReference type="FunFam" id="3.40.30.10:FF:000010">
    <property type="entry name" value="Glutathione peroxidase"/>
    <property type="match status" value="1"/>
</dbReference>
<dbReference type="InterPro" id="IPR013766">
    <property type="entry name" value="Thioredoxin_domain"/>
</dbReference>
<comment type="similarity">
    <text evidence="1 5">Belongs to the glutathione peroxidase family.</text>
</comment>
<dbReference type="Proteomes" id="UP000192940">
    <property type="component" value="Chromosome I"/>
</dbReference>
<dbReference type="InterPro" id="IPR029759">
    <property type="entry name" value="GPX_AS"/>
</dbReference>